<gene>
    <name evidence="2" type="ORF">UCREL1_5986</name>
</gene>
<feature type="compositionally biased region" description="Acidic residues" evidence="1">
    <location>
        <begin position="82"/>
        <end position="91"/>
    </location>
</feature>
<name>M7SRY5_EUTLA</name>
<feature type="region of interest" description="Disordered" evidence="1">
    <location>
        <begin position="448"/>
        <end position="527"/>
    </location>
</feature>
<dbReference type="eggNOG" id="ENOG502RJK3">
    <property type="taxonomic scope" value="Eukaryota"/>
</dbReference>
<dbReference type="EMBL" id="KB706542">
    <property type="protein sequence ID" value="EMR66997.1"/>
    <property type="molecule type" value="Genomic_DNA"/>
</dbReference>
<protein>
    <submittedName>
        <fullName evidence="2">Uncharacterized protein</fullName>
    </submittedName>
</protein>
<dbReference type="Proteomes" id="UP000012174">
    <property type="component" value="Unassembled WGS sequence"/>
</dbReference>
<evidence type="ECO:0000256" key="1">
    <source>
        <dbReference type="SAM" id="MobiDB-lite"/>
    </source>
</evidence>
<dbReference type="HOGENOM" id="CLU_015560_0_0_1"/>
<feature type="region of interest" description="Disordered" evidence="1">
    <location>
        <begin position="1"/>
        <end position="137"/>
    </location>
</feature>
<feature type="compositionally biased region" description="Basic and acidic residues" evidence="1">
    <location>
        <begin position="464"/>
        <end position="499"/>
    </location>
</feature>
<reference evidence="3" key="1">
    <citation type="journal article" date="2013" name="Genome Announc.">
        <title>Draft genome sequence of the grapevine dieback fungus Eutypa lata UCR-EL1.</title>
        <authorList>
            <person name="Blanco-Ulate B."/>
            <person name="Rolshausen P.E."/>
            <person name="Cantu D."/>
        </authorList>
    </citation>
    <scope>NUCLEOTIDE SEQUENCE [LARGE SCALE GENOMIC DNA]</scope>
    <source>
        <strain evidence="3">UCR-EL1</strain>
    </source>
</reference>
<keyword evidence="3" id="KW-1185">Reference proteome</keyword>
<proteinExistence type="predicted"/>
<feature type="compositionally biased region" description="Basic and acidic residues" evidence="1">
    <location>
        <begin position="112"/>
        <end position="122"/>
    </location>
</feature>
<dbReference type="KEGG" id="ela:UCREL1_5986"/>
<feature type="compositionally biased region" description="Low complexity" evidence="1">
    <location>
        <begin position="50"/>
        <end position="60"/>
    </location>
</feature>
<evidence type="ECO:0000313" key="3">
    <source>
        <dbReference type="Proteomes" id="UP000012174"/>
    </source>
</evidence>
<evidence type="ECO:0000313" key="2">
    <source>
        <dbReference type="EMBL" id="EMR66997.1"/>
    </source>
</evidence>
<dbReference type="AlphaFoldDB" id="M7SRY5"/>
<organism evidence="2 3">
    <name type="scientific">Eutypa lata (strain UCR-EL1)</name>
    <name type="common">Grapevine dieback disease fungus</name>
    <name type="synonym">Eutypa armeniacae</name>
    <dbReference type="NCBI Taxonomy" id="1287681"/>
    <lineage>
        <taxon>Eukaryota</taxon>
        <taxon>Fungi</taxon>
        <taxon>Dikarya</taxon>
        <taxon>Ascomycota</taxon>
        <taxon>Pezizomycotina</taxon>
        <taxon>Sordariomycetes</taxon>
        <taxon>Xylariomycetidae</taxon>
        <taxon>Xylariales</taxon>
        <taxon>Diatrypaceae</taxon>
        <taxon>Eutypa</taxon>
    </lineage>
</organism>
<feature type="region of interest" description="Disordered" evidence="1">
    <location>
        <begin position="276"/>
        <end position="304"/>
    </location>
</feature>
<sequence length="653" mass="73943">MPTHTPQYDLRFRFRRSIPVATPALKGPQSTAPEEDDTTNEAELSPPPDSSSVSSVNPDVLGDEIIVGTNANGHKPTRSDHGDEEMLDTDTDDKPTSHYPKRKRSTIYNNLGEDKIELKDSDDNGPSSHPQKRHGSAHVKGVILGYWRDSPVPDEADKHAVIGFMDVRDRLRTRIQCHTRIGDAINTRLFPIPPGPGGSWVTFERVVFEDHLIGLDHHQVKEYVKLRSETEKADEPPDVKRKAQIAAVEEAKHRLLVNPPTEANQQPCIAWGKRLPDNLQSTRPEKRRRTNGNVVGPIGTSGSVTPQHVLPPLPQHQQPRGASPLHGTRPTRILVGCWLKSDTKEDNERHAVFGILGANDMFRVKLMRETMDGRYHEGNFPTGAGALWINYEEVRFLPHLQNLTRPEMKEYVRVRQNQIDLGETPETRVANETHAVYEAQRRASQIAKHVATANSNPRQPMNPIDREDRQDTPKSEVRGQDTRGREVRGQETRAHEVRVQEPQQEQRMISQPDGRPSRHSLPEAGVRLGSRSNSIDIERQRGIVTRTIDRMELNQVRDERNATQRAAVLNTVPSHDVRRDFNDNIQRMDKIWQAQELSRQGPGNDNIKIHAGIKYERKRGGPFEGKLVSQGTIISIDGEDYVEYRVLTKPTFF</sequence>
<accession>M7SRY5</accession>
<dbReference type="OrthoDB" id="5235778at2759"/>
<dbReference type="OMA" id="YPKRKRN"/>